<name>A0A4Y7SWK7_COPMI</name>
<evidence type="ECO:0000256" key="1">
    <source>
        <dbReference type="SAM" id="MobiDB-lite"/>
    </source>
</evidence>
<sequence length="231" mass="24601">MGTTASPSPGRVHQVRRAGKVLKWAMFMLYAWKSSSSQMYTDSMSKPLNYYPSYPFVPGMLLSLAPSSLTGVLPSPAPHSRPSPAIAETPVMGRAGNQACTNILHTKRYGNPGYSAVTGLPNCIIHWHAPPLPEWGRGRHVSGMRDMSEKPTPHWTTVQQGSTNSGTKSVVQNAGTSGSTSNVCPTPLNTLSNQPSTGVQRSPNGIGRGPLAFQLMSNGITVGQGGRLFLT</sequence>
<keyword evidence="3" id="KW-1185">Reference proteome</keyword>
<feature type="compositionally biased region" description="Polar residues" evidence="1">
    <location>
        <begin position="154"/>
        <end position="203"/>
    </location>
</feature>
<organism evidence="2 3">
    <name type="scientific">Coprinellus micaceus</name>
    <name type="common">Glistening ink-cap mushroom</name>
    <name type="synonym">Coprinus micaceus</name>
    <dbReference type="NCBI Taxonomy" id="71717"/>
    <lineage>
        <taxon>Eukaryota</taxon>
        <taxon>Fungi</taxon>
        <taxon>Dikarya</taxon>
        <taxon>Basidiomycota</taxon>
        <taxon>Agaricomycotina</taxon>
        <taxon>Agaricomycetes</taxon>
        <taxon>Agaricomycetidae</taxon>
        <taxon>Agaricales</taxon>
        <taxon>Agaricineae</taxon>
        <taxon>Psathyrellaceae</taxon>
        <taxon>Coprinellus</taxon>
    </lineage>
</organism>
<gene>
    <name evidence="2" type="ORF">FA13DRAFT_1894296</name>
</gene>
<dbReference type="EMBL" id="QPFP01000050">
    <property type="protein sequence ID" value="TEB26237.1"/>
    <property type="molecule type" value="Genomic_DNA"/>
</dbReference>
<evidence type="ECO:0000313" key="2">
    <source>
        <dbReference type="EMBL" id="TEB26237.1"/>
    </source>
</evidence>
<protein>
    <submittedName>
        <fullName evidence="2">Uncharacterized protein</fullName>
    </submittedName>
</protein>
<proteinExistence type="predicted"/>
<dbReference type="Proteomes" id="UP000298030">
    <property type="component" value="Unassembled WGS sequence"/>
</dbReference>
<comment type="caution">
    <text evidence="2">The sequence shown here is derived from an EMBL/GenBank/DDBJ whole genome shotgun (WGS) entry which is preliminary data.</text>
</comment>
<feature type="region of interest" description="Disordered" evidence="1">
    <location>
        <begin position="143"/>
        <end position="205"/>
    </location>
</feature>
<accession>A0A4Y7SWK7</accession>
<evidence type="ECO:0000313" key="3">
    <source>
        <dbReference type="Proteomes" id="UP000298030"/>
    </source>
</evidence>
<reference evidence="2 3" key="1">
    <citation type="journal article" date="2019" name="Nat. Ecol. Evol.">
        <title>Megaphylogeny resolves global patterns of mushroom evolution.</title>
        <authorList>
            <person name="Varga T."/>
            <person name="Krizsan K."/>
            <person name="Foldi C."/>
            <person name="Dima B."/>
            <person name="Sanchez-Garcia M."/>
            <person name="Sanchez-Ramirez S."/>
            <person name="Szollosi G.J."/>
            <person name="Szarkandi J.G."/>
            <person name="Papp V."/>
            <person name="Albert L."/>
            <person name="Andreopoulos W."/>
            <person name="Angelini C."/>
            <person name="Antonin V."/>
            <person name="Barry K.W."/>
            <person name="Bougher N.L."/>
            <person name="Buchanan P."/>
            <person name="Buyck B."/>
            <person name="Bense V."/>
            <person name="Catcheside P."/>
            <person name="Chovatia M."/>
            <person name="Cooper J."/>
            <person name="Damon W."/>
            <person name="Desjardin D."/>
            <person name="Finy P."/>
            <person name="Geml J."/>
            <person name="Haridas S."/>
            <person name="Hughes K."/>
            <person name="Justo A."/>
            <person name="Karasinski D."/>
            <person name="Kautmanova I."/>
            <person name="Kiss B."/>
            <person name="Kocsube S."/>
            <person name="Kotiranta H."/>
            <person name="LaButti K.M."/>
            <person name="Lechner B.E."/>
            <person name="Liimatainen K."/>
            <person name="Lipzen A."/>
            <person name="Lukacs Z."/>
            <person name="Mihaltcheva S."/>
            <person name="Morgado L.N."/>
            <person name="Niskanen T."/>
            <person name="Noordeloos M.E."/>
            <person name="Ohm R.A."/>
            <person name="Ortiz-Santana B."/>
            <person name="Ovrebo C."/>
            <person name="Racz N."/>
            <person name="Riley R."/>
            <person name="Savchenko A."/>
            <person name="Shiryaev A."/>
            <person name="Soop K."/>
            <person name="Spirin V."/>
            <person name="Szebenyi C."/>
            <person name="Tomsovsky M."/>
            <person name="Tulloss R.E."/>
            <person name="Uehling J."/>
            <person name="Grigoriev I.V."/>
            <person name="Vagvolgyi C."/>
            <person name="Papp T."/>
            <person name="Martin F.M."/>
            <person name="Miettinen O."/>
            <person name="Hibbett D.S."/>
            <person name="Nagy L.G."/>
        </authorList>
    </citation>
    <scope>NUCLEOTIDE SEQUENCE [LARGE SCALE GENOMIC DNA]</scope>
    <source>
        <strain evidence="2 3">FP101781</strain>
    </source>
</reference>
<dbReference type="AlphaFoldDB" id="A0A4Y7SWK7"/>